<dbReference type="PANTHER" id="PTHR40942:SF4">
    <property type="entry name" value="CYTOCHROME C5"/>
    <property type="match status" value="1"/>
</dbReference>
<comment type="similarity">
    <text evidence="2 5">Belongs to the Ap4A hydrolase family.</text>
</comment>
<dbReference type="SUPFAM" id="SSF56300">
    <property type="entry name" value="Metallo-dependent phosphatases"/>
    <property type="match status" value="1"/>
</dbReference>
<dbReference type="HAMAP" id="MF_00199">
    <property type="entry name" value="ApaH"/>
    <property type="match status" value="1"/>
</dbReference>
<comment type="catalytic activity">
    <reaction evidence="4 5">
        <text>P(1),P(4)-bis(5'-adenosyl) tetraphosphate + H2O = 2 ADP + 2 H(+)</text>
        <dbReference type="Rhea" id="RHEA:24252"/>
        <dbReference type="ChEBI" id="CHEBI:15377"/>
        <dbReference type="ChEBI" id="CHEBI:15378"/>
        <dbReference type="ChEBI" id="CHEBI:58141"/>
        <dbReference type="ChEBI" id="CHEBI:456216"/>
        <dbReference type="EC" id="3.6.1.41"/>
    </reaction>
</comment>
<accession>A0A0W0Y5P9</accession>
<protein>
    <recommendedName>
        <fullName evidence="5">Bis(5'-nucleosyl)-tetraphosphatase, symmetrical</fullName>
        <ecNumber evidence="5">3.6.1.41</ecNumber>
    </recommendedName>
    <alternativeName>
        <fullName evidence="5">Ap4A hydrolase</fullName>
    </alternativeName>
    <alternativeName>
        <fullName evidence="5">Diadenosine 5',5'''-P1,P4-tetraphosphate pyrophosphohydrolase</fullName>
    </alternativeName>
    <alternativeName>
        <fullName evidence="5">Diadenosine tetraphosphatase</fullName>
    </alternativeName>
</protein>
<dbReference type="AlphaFoldDB" id="A0A0W0Y5P9"/>
<dbReference type="InterPro" id="IPR004617">
    <property type="entry name" value="ApaH"/>
</dbReference>
<dbReference type="PATRIC" id="fig|45073.5.peg.804"/>
<proteinExistence type="inferred from homology"/>
<evidence type="ECO:0000256" key="4">
    <source>
        <dbReference type="ARBA" id="ARBA00049417"/>
    </source>
</evidence>
<evidence type="ECO:0000256" key="3">
    <source>
        <dbReference type="ARBA" id="ARBA00022801"/>
    </source>
</evidence>
<evidence type="ECO:0000256" key="5">
    <source>
        <dbReference type="HAMAP-Rule" id="MF_00199"/>
    </source>
</evidence>
<dbReference type="PANTHER" id="PTHR40942">
    <property type="match status" value="1"/>
</dbReference>
<organism evidence="7 8">
    <name type="scientific">Legionella quinlivanii</name>
    <dbReference type="NCBI Taxonomy" id="45073"/>
    <lineage>
        <taxon>Bacteria</taxon>
        <taxon>Pseudomonadati</taxon>
        <taxon>Pseudomonadota</taxon>
        <taxon>Gammaproteobacteria</taxon>
        <taxon>Legionellales</taxon>
        <taxon>Legionellaceae</taxon>
        <taxon>Legionella</taxon>
    </lineage>
</organism>
<dbReference type="PIRSF" id="PIRSF000903">
    <property type="entry name" value="B5n-ttraPtase_sm"/>
    <property type="match status" value="1"/>
</dbReference>
<dbReference type="InterPro" id="IPR004843">
    <property type="entry name" value="Calcineurin-like_PHP"/>
</dbReference>
<comment type="function">
    <text evidence="1 5">Hydrolyzes diadenosine 5',5'''-P1,P4-tetraphosphate to yield ADP.</text>
</comment>
<dbReference type="NCBIfam" id="NF001204">
    <property type="entry name" value="PRK00166.1"/>
    <property type="match status" value="1"/>
</dbReference>
<dbReference type="Proteomes" id="UP000054618">
    <property type="component" value="Unassembled WGS sequence"/>
</dbReference>
<dbReference type="Pfam" id="PF00149">
    <property type="entry name" value="Metallophos"/>
    <property type="match status" value="1"/>
</dbReference>
<keyword evidence="8" id="KW-1185">Reference proteome</keyword>
<dbReference type="RefSeq" id="WP_058506860.1">
    <property type="nucleotide sequence ID" value="NZ_CAAAIK010000015.1"/>
</dbReference>
<evidence type="ECO:0000256" key="1">
    <source>
        <dbReference type="ARBA" id="ARBA00003413"/>
    </source>
</evidence>
<reference evidence="7 8" key="1">
    <citation type="submission" date="2015-11" db="EMBL/GenBank/DDBJ databases">
        <title>Genomic analysis of 38 Legionella species identifies large and diverse effector repertoires.</title>
        <authorList>
            <person name="Burstein D."/>
            <person name="Amaro F."/>
            <person name="Zusman T."/>
            <person name="Lifshitz Z."/>
            <person name="Cohen O."/>
            <person name="Gilbert J.A."/>
            <person name="Pupko T."/>
            <person name="Shuman H.A."/>
            <person name="Segal G."/>
        </authorList>
    </citation>
    <scope>NUCLEOTIDE SEQUENCE [LARGE SCALE GENOMIC DNA]</scope>
    <source>
        <strain evidence="7 8">CDC#1442-AUS-E</strain>
    </source>
</reference>
<evidence type="ECO:0000259" key="6">
    <source>
        <dbReference type="Pfam" id="PF00149"/>
    </source>
</evidence>
<feature type="domain" description="Calcineurin-like phosphoesterase" evidence="6">
    <location>
        <begin position="5"/>
        <end position="129"/>
    </location>
</feature>
<evidence type="ECO:0000256" key="2">
    <source>
        <dbReference type="ARBA" id="ARBA00005419"/>
    </source>
</evidence>
<dbReference type="OrthoDB" id="9807890at2"/>
<evidence type="ECO:0000313" key="8">
    <source>
        <dbReference type="Proteomes" id="UP000054618"/>
    </source>
</evidence>
<dbReference type="Gene3D" id="3.60.21.10">
    <property type="match status" value="1"/>
</dbReference>
<dbReference type="InterPro" id="IPR029052">
    <property type="entry name" value="Metallo-depent_PP-like"/>
</dbReference>
<dbReference type="STRING" id="45073.Lqui_0762"/>
<dbReference type="NCBIfam" id="TIGR00668">
    <property type="entry name" value="apaH"/>
    <property type="match status" value="1"/>
</dbReference>
<comment type="caution">
    <text evidence="7">The sequence shown here is derived from an EMBL/GenBank/DDBJ whole genome shotgun (WGS) entry which is preliminary data.</text>
</comment>
<sequence length="276" mass="31124">MPDYAIGDIQGCYDPLMRLLDSLDFNDRSDRLWFVGDLVNRGPESLKVLRFIRQLPLKPVITLGNHDLHLLVKIFGQNAKVNADDTLYEILEAPDCEELGHWLRSQSILVHNQDLDVVICHAGIAPMWDLETAIQLASELEQVLHSSDYAHYLAAMYGNEPSLWRDDLNGVERLRAITNYFTRMRFCDKDARLILNYKGTIAEAPVNLLPWFAVPKRISIDADLVFGHWAALGGYCPVPRLHAIDTGCLWGGQLTALRLQDKKRFAVSGQSGDGLL</sequence>
<dbReference type="EMBL" id="LNYS01000006">
    <property type="protein sequence ID" value="KTD51918.1"/>
    <property type="molecule type" value="Genomic_DNA"/>
</dbReference>
<dbReference type="GO" id="GO:0008803">
    <property type="term" value="F:bis(5'-nucleosyl)-tetraphosphatase (symmetrical) activity"/>
    <property type="evidence" value="ECO:0007669"/>
    <property type="project" value="UniProtKB-UniRule"/>
</dbReference>
<name>A0A0W0Y5P9_9GAMM</name>
<keyword evidence="3 5" id="KW-0378">Hydrolase</keyword>
<evidence type="ECO:0000313" key="7">
    <source>
        <dbReference type="EMBL" id="KTD51918.1"/>
    </source>
</evidence>
<gene>
    <name evidence="5 7" type="primary">apaH</name>
    <name evidence="7" type="ORF">Lqui_0762</name>
</gene>
<dbReference type="EC" id="3.6.1.41" evidence="5"/>
<dbReference type="CDD" id="cd07422">
    <property type="entry name" value="MPP_ApaH"/>
    <property type="match status" value="1"/>
</dbReference>